<evidence type="ECO:0000313" key="2">
    <source>
        <dbReference type="EMBL" id="BEH01888.1"/>
    </source>
</evidence>
<dbReference type="InterPro" id="IPR036390">
    <property type="entry name" value="WH_DNA-bd_sf"/>
</dbReference>
<protein>
    <submittedName>
        <fullName evidence="2">PadR family transcriptional regulator</fullName>
    </submittedName>
</protein>
<evidence type="ECO:0000259" key="1">
    <source>
        <dbReference type="Pfam" id="PF03551"/>
    </source>
</evidence>
<reference evidence="2" key="1">
    <citation type="journal article" date="2024" name="Int. J. Syst. Evol. Microbiol.">
        <title>Brooklawnia propionicigenes sp. nov., a facultatively anaerobic, propionate-producing bacterium isolated from a methanogenic reactor treating waste from cattle farms.</title>
        <authorList>
            <person name="Akita Y."/>
            <person name="Ueki A."/>
            <person name="Tonouchi A."/>
            <person name="Sugawara Y."/>
            <person name="Honma S."/>
            <person name="Kaku N."/>
            <person name="Ueki K."/>
        </authorList>
    </citation>
    <scope>NUCLEOTIDE SEQUENCE</scope>
    <source>
        <strain evidence="2">SH051</strain>
    </source>
</reference>
<dbReference type="Gene3D" id="1.10.10.10">
    <property type="entry name" value="Winged helix-like DNA-binding domain superfamily/Winged helix DNA-binding domain"/>
    <property type="match status" value="1"/>
</dbReference>
<dbReference type="PANTHER" id="PTHR33169:SF26">
    <property type="entry name" value="CONSERVED PROTEIN"/>
    <property type="match status" value="1"/>
</dbReference>
<evidence type="ECO:0000313" key="3">
    <source>
        <dbReference type="Proteomes" id="UP001431656"/>
    </source>
</evidence>
<dbReference type="Pfam" id="PF03551">
    <property type="entry name" value="PadR"/>
    <property type="match status" value="1"/>
</dbReference>
<dbReference type="InterPro" id="IPR036388">
    <property type="entry name" value="WH-like_DNA-bd_sf"/>
</dbReference>
<feature type="domain" description="Transcription regulator PadR N-terminal" evidence="1">
    <location>
        <begin position="14"/>
        <end position="90"/>
    </location>
</feature>
<sequence>MQMALRQPALDLAILGRLSQGPSYGYEVRKHVNLVVGYLHKVSFGSLYPALRRLLERGFICDCGTERPLLVGSRSRRIYHLTPSGEEYLAQQLATTDPSAWTDDFGVQFSLLGMTDTHNRLRILHGRREVTVSRLAMIDSWSLSGLDHYSQELVRHSRDVVAGELAWLDSVIAAEQSGIQQGE</sequence>
<dbReference type="Proteomes" id="UP001431656">
    <property type="component" value="Chromosome"/>
</dbReference>
<dbReference type="KEGG" id="broo:brsh051_11690"/>
<dbReference type="AlphaFoldDB" id="A0AAN0MFW0"/>
<dbReference type="InterPro" id="IPR005149">
    <property type="entry name" value="Tscrpt_reg_PadR_N"/>
</dbReference>
<name>A0AAN0MFW0_9ACTN</name>
<dbReference type="EMBL" id="AP028056">
    <property type="protein sequence ID" value="BEH01888.1"/>
    <property type="molecule type" value="Genomic_DNA"/>
</dbReference>
<dbReference type="InterPro" id="IPR052509">
    <property type="entry name" value="Metal_resp_DNA-bind_regulator"/>
</dbReference>
<accession>A0AAN0MFW0</accession>
<dbReference type="SUPFAM" id="SSF46785">
    <property type="entry name" value="Winged helix' DNA-binding domain"/>
    <property type="match status" value="1"/>
</dbReference>
<proteinExistence type="predicted"/>
<gene>
    <name evidence="2" type="ORF">brsh051_11690</name>
</gene>
<keyword evidence="3" id="KW-1185">Reference proteome</keyword>
<dbReference type="PANTHER" id="PTHR33169">
    <property type="entry name" value="PADR-FAMILY TRANSCRIPTIONAL REGULATOR"/>
    <property type="match status" value="1"/>
</dbReference>
<organism evidence="2 3">
    <name type="scientific">Brooklawnia propionicigenes</name>
    <dbReference type="NCBI Taxonomy" id="3041175"/>
    <lineage>
        <taxon>Bacteria</taxon>
        <taxon>Bacillati</taxon>
        <taxon>Actinomycetota</taxon>
        <taxon>Actinomycetes</taxon>
        <taxon>Propionibacteriales</taxon>
        <taxon>Propionibacteriaceae</taxon>
        <taxon>Brooklawnia</taxon>
    </lineage>
</organism>